<dbReference type="GO" id="GO:0003961">
    <property type="term" value="F:O-acetylhomoserine aminocarboxypropyltransferase activity"/>
    <property type="evidence" value="ECO:0007669"/>
    <property type="project" value="TreeGrafter"/>
</dbReference>
<sequence length="430" mass="45550">RVHLDATSVPIYATAAYDLHTAERGSRTANGKEPGAHLYSRASNPTSDVLEARLASLDGGKAAVAFASGMAAIAATILTLADNGGRIVAANALYGGTFDFITNILPALGIGVDIIDRIDDPASLEAAIGPDTRLVFVESVSNPTTRIADIDAISRVAHAHGVAVVVDNTLPTPYLYRPIEHGADIVVYSTTKGINGHGNALGGAVIDAADLDYGPANTVTRPDGTDAPRYPQLNSPVHNISDEAHGIRRSFVDAAGTKAFSQRLRLKYLRLLGAAPAPFETYLTLQGLETLGVRLDRETATTQRIARFLEKHPHVINVAYAGLPDSPDHALAQRDYPRGVGTVLAFTLEGGIEQSNAFIDATRIFTYLTNIGASASLIVDPARTTHREFTEAQQRAAGIEPTTIRLSIGLEDPDDLIADLERGFTAAYGA</sequence>
<dbReference type="Gene3D" id="3.40.640.10">
    <property type="entry name" value="Type I PLP-dependent aspartate aminotransferase-like (Major domain)"/>
    <property type="match status" value="1"/>
</dbReference>
<evidence type="ECO:0000256" key="1">
    <source>
        <dbReference type="ARBA" id="ARBA00001933"/>
    </source>
</evidence>
<dbReference type="AlphaFoldDB" id="A0A261ER66"/>
<reference evidence="11 12" key="1">
    <citation type="journal article" date="2017" name="BMC Genomics">
        <title>Comparative genomic and phylogenomic analyses of the Bifidobacteriaceae family.</title>
        <authorList>
            <person name="Lugli G.A."/>
            <person name="Milani C."/>
            <person name="Turroni F."/>
            <person name="Duranti S."/>
            <person name="Mancabelli L."/>
            <person name="Mangifesta M."/>
            <person name="Ferrario C."/>
            <person name="Modesto M."/>
            <person name="Mattarelli P."/>
            <person name="Jiri K."/>
            <person name="van Sinderen D."/>
            <person name="Ventura M."/>
        </authorList>
    </citation>
    <scope>NUCLEOTIDE SEQUENCE [LARGE SCALE GENOMIC DNA]</scope>
    <source>
        <strain evidence="11 12">DSM 24742</strain>
    </source>
</reference>
<dbReference type="GO" id="GO:0030170">
    <property type="term" value="F:pyridoxal phosphate binding"/>
    <property type="evidence" value="ECO:0007669"/>
    <property type="project" value="InterPro"/>
</dbReference>
<keyword evidence="3 11" id="KW-0808">Transferase</keyword>
<dbReference type="PANTHER" id="PTHR43797">
    <property type="entry name" value="HOMOCYSTEINE/CYSTEINE SYNTHASE"/>
    <property type="match status" value="1"/>
</dbReference>
<dbReference type="GO" id="GO:0005737">
    <property type="term" value="C:cytoplasm"/>
    <property type="evidence" value="ECO:0007669"/>
    <property type="project" value="TreeGrafter"/>
</dbReference>
<name>A0A261ER66_9BIFI</name>
<feature type="modified residue" description="N6-(pyridoxal phosphate)lysine" evidence="9">
    <location>
        <position position="192"/>
    </location>
</feature>
<comment type="cofactor">
    <cofactor evidence="1 10">
        <name>pyridoxal 5'-phosphate</name>
        <dbReference type="ChEBI" id="CHEBI:597326"/>
    </cofactor>
</comment>
<evidence type="ECO:0000256" key="8">
    <source>
        <dbReference type="ARBA" id="ARBA00052699"/>
    </source>
</evidence>
<feature type="non-terminal residue" evidence="11">
    <location>
        <position position="1"/>
    </location>
</feature>
<proteinExistence type="inferred from homology"/>
<comment type="similarity">
    <text evidence="2 10">Belongs to the trans-sulfuration enzymes family.</text>
</comment>
<evidence type="ECO:0000256" key="5">
    <source>
        <dbReference type="ARBA" id="ARBA00047175"/>
    </source>
</evidence>
<comment type="caution">
    <text evidence="11">The sequence shown here is derived from an EMBL/GenBank/DDBJ whole genome shotgun (WGS) entry which is preliminary data.</text>
</comment>
<comment type="catalytic activity">
    <reaction evidence="8">
        <text>L-methionine + H2O = methanethiol + 2-oxobutanoate + NH4(+)</text>
        <dbReference type="Rhea" id="RHEA:23800"/>
        <dbReference type="ChEBI" id="CHEBI:15377"/>
        <dbReference type="ChEBI" id="CHEBI:16007"/>
        <dbReference type="ChEBI" id="CHEBI:16763"/>
        <dbReference type="ChEBI" id="CHEBI:28938"/>
        <dbReference type="ChEBI" id="CHEBI:57844"/>
        <dbReference type="EC" id="4.4.1.11"/>
    </reaction>
    <physiologicalReaction direction="left-to-right" evidence="8">
        <dbReference type="Rhea" id="RHEA:23801"/>
    </physiologicalReaction>
</comment>
<dbReference type="FunFam" id="3.40.640.10:FF:000046">
    <property type="entry name" value="Cystathionine gamma-lyase"/>
    <property type="match status" value="1"/>
</dbReference>
<dbReference type="GO" id="GO:0006535">
    <property type="term" value="P:cysteine biosynthetic process from serine"/>
    <property type="evidence" value="ECO:0007669"/>
    <property type="project" value="TreeGrafter"/>
</dbReference>
<dbReference type="InterPro" id="IPR015421">
    <property type="entry name" value="PyrdxlP-dep_Trfase_major"/>
</dbReference>
<protein>
    <recommendedName>
        <fullName evidence="5">homocysteine desulfhydrase</fullName>
        <ecNumber evidence="5">4.4.1.2</ecNumber>
    </recommendedName>
    <alternativeName>
        <fullName evidence="6">Homocysteine desulfhydrase</fullName>
    </alternativeName>
</protein>
<dbReference type="EMBL" id="MWWR01000020">
    <property type="protein sequence ID" value="OZG49348.1"/>
    <property type="molecule type" value="Genomic_DNA"/>
</dbReference>
<dbReference type="InterPro" id="IPR015422">
    <property type="entry name" value="PyrdxlP-dep_Trfase_small"/>
</dbReference>
<evidence type="ECO:0000256" key="10">
    <source>
        <dbReference type="RuleBase" id="RU362118"/>
    </source>
</evidence>
<evidence type="ECO:0000256" key="7">
    <source>
        <dbReference type="ARBA" id="ARBA00048780"/>
    </source>
</evidence>
<dbReference type="InterPro" id="IPR015424">
    <property type="entry name" value="PyrdxlP-dep_Trfase"/>
</dbReference>
<accession>A0A261ER66</accession>
<evidence type="ECO:0000256" key="9">
    <source>
        <dbReference type="PIRSR" id="PIRSR001434-2"/>
    </source>
</evidence>
<dbReference type="InterPro" id="IPR006235">
    <property type="entry name" value="OAc-hSer/O-AcSer_sulfhydrylase"/>
</dbReference>
<gene>
    <name evidence="11" type="ORF">PSRA_1689</name>
</gene>
<dbReference type="Proteomes" id="UP000216725">
    <property type="component" value="Unassembled WGS sequence"/>
</dbReference>
<evidence type="ECO:0000313" key="11">
    <source>
        <dbReference type="EMBL" id="OZG49348.1"/>
    </source>
</evidence>
<evidence type="ECO:0000256" key="6">
    <source>
        <dbReference type="ARBA" id="ARBA00047199"/>
    </source>
</evidence>
<dbReference type="CDD" id="cd00614">
    <property type="entry name" value="CGS_like"/>
    <property type="match status" value="1"/>
</dbReference>
<keyword evidence="4 9" id="KW-0663">Pyridoxal phosphate</keyword>
<dbReference type="InterPro" id="IPR000277">
    <property type="entry name" value="Cys/Met-Metab_PyrdxlP-dep_enz"/>
</dbReference>
<keyword evidence="12" id="KW-1185">Reference proteome</keyword>
<dbReference type="PANTHER" id="PTHR43797:SF2">
    <property type="entry name" value="HOMOCYSTEINE_CYSTEINE SYNTHASE"/>
    <property type="match status" value="1"/>
</dbReference>
<organism evidence="11 12">
    <name type="scientific">Pseudoscardovia radai</name>
    <dbReference type="NCBI Taxonomy" id="987066"/>
    <lineage>
        <taxon>Bacteria</taxon>
        <taxon>Bacillati</taxon>
        <taxon>Actinomycetota</taxon>
        <taxon>Actinomycetes</taxon>
        <taxon>Bifidobacteriales</taxon>
        <taxon>Bifidobacteriaceae</taxon>
        <taxon>Pseudoscardovia</taxon>
    </lineage>
</organism>
<dbReference type="GO" id="GO:0019346">
    <property type="term" value="P:transsulfuration"/>
    <property type="evidence" value="ECO:0007669"/>
    <property type="project" value="InterPro"/>
</dbReference>
<dbReference type="SUPFAM" id="SSF53383">
    <property type="entry name" value="PLP-dependent transferases"/>
    <property type="match status" value="1"/>
</dbReference>
<dbReference type="GO" id="GO:0047982">
    <property type="term" value="F:homocysteine desulfhydrase activity"/>
    <property type="evidence" value="ECO:0007669"/>
    <property type="project" value="UniProtKB-EC"/>
</dbReference>
<evidence type="ECO:0000256" key="2">
    <source>
        <dbReference type="ARBA" id="ARBA00009077"/>
    </source>
</evidence>
<evidence type="ECO:0000256" key="3">
    <source>
        <dbReference type="ARBA" id="ARBA00022679"/>
    </source>
</evidence>
<evidence type="ECO:0000313" key="12">
    <source>
        <dbReference type="Proteomes" id="UP000216725"/>
    </source>
</evidence>
<dbReference type="PIRSF" id="PIRSF001434">
    <property type="entry name" value="CGS"/>
    <property type="match status" value="1"/>
</dbReference>
<comment type="catalytic activity">
    <reaction evidence="7">
        <text>L-homocysteine + H2O = 2-oxobutanoate + hydrogen sulfide + NH4(+) + H(+)</text>
        <dbReference type="Rhea" id="RHEA:14501"/>
        <dbReference type="ChEBI" id="CHEBI:15377"/>
        <dbReference type="ChEBI" id="CHEBI:15378"/>
        <dbReference type="ChEBI" id="CHEBI:16763"/>
        <dbReference type="ChEBI" id="CHEBI:28938"/>
        <dbReference type="ChEBI" id="CHEBI:29919"/>
        <dbReference type="ChEBI" id="CHEBI:58199"/>
        <dbReference type="EC" id="4.4.1.2"/>
    </reaction>
    <physiologicalReaction direction="left-to-right" evidence="7">
        <dbReference type="Rhea" id="RHEA:14502"/>
    </physiologicalReaction>
</comment>
<dbReference type="Gene3D" id="3.90.1150.10">
    <property type="entry name" value="Aspartate Aminotransferase, domain 1"/>
    <property type="match status" value="1"/>
</dbReference>
<dbReference type="GO" id="GO:0004124">
    <property type="term" value="F:cysteine synthase activity"/>
    <property type="evidence" value="ECO:0007669"/>
    <property type="project" value="TreeGrafter"/>
</dbReference>
<dbReference type="EC" id="4.4.1.2" evidence="5"/>
<dbReference type="Pfam" id="PF01053">
    <property type="entry name" value="Cys_Met_Meta_PP"/>
    <property type="match status" value="1"/>
</dbReference>
<dbReference type="GO" id="GO:0071269">
    <property type="term" value="P:L-homocysteine biosynthetic process"/>
    <property type="evidence" value="ECO:0007669"/>
    <property type="project" value="TreeGrafter"/>
</dbReference>
<dbReference type="GO" id="GO:0018826">
    <property type="term" value="F:methionine gamma-lyase activity"/>
    <property type="evidence" value="ECO:0007669"/>
    <property type="project" value="UniProtKB-EC"/>
</dbReference>
<evidence type="ECO:0000256" key="4">
    <source>
        <dbReference type="ARBA" id="ARBA00022898"/>
    </source>
</evidence>